<dbReference type="HOGENOM" id="CLU_1386098_0_0_1"/>
<dbReference type="Proteomes" id="UP000026961">
    <property type="component" value="Chromosome 12"/>
</dbReference>
<proteinExistence type="predicted"/>
<feature type="region of interest" description="Disordered" evidence="1">
    <location>
        <begin position="163"/>
        <end position="197"/>
    </location>
</feature>
<dbReference type="Gramene" id="OGLUM12G10750.1">
    <property type="protein sequence ID" value="OGLUM12G10750.1"/>
    <property type="gene ID" value="OGLUM12G10750"/>
</dbReference>
<dbReference type="EnsemblPlants" id="OGLUM12G10750.1">
    <property type="protein sequence ID" value="OGLUM12G10750.1"/>
    <property type="gene ID" value="OGLUM12G10750"/>
</dbReference>
<evidence type="ECO:0000313" key="2">
    <source>
        <dbReference type="EnsemblPlants" id="OGLUM12G10750.1"/>
    </source>
</evidence>
<dbReference type="AlphaFoldDB" id="A0A0E0BRR7"/>
<evidence type="ECO:0000256" key="1">
    <source>
        <dbReference type="SAM" id="MobiDB-lite"/>
    </source>
</evidence>
<evidence type="ECO:0000313" key="3">
    <source>
        <dbReference type="Proteomes" id="UP000026961"/>
    </source>
</evidence>
<name>A0A0E0BRR7_9ORYZ</name>
<reference evidence="2" key="1">
    <citation type="submission" date="2015-04" db="UniProtKB">
        <authorList>
            <consortium name="EnsemblPlants"/>
        </authorList>
    </citation>
    <scope>IDENTIFICATION</scope>
</reference>
<feature type="region of interest" description="Disordered" evidence="1">
    <location>
        <begin position="65"/>
        <end position="85"/>
    </location>
</feature>
<keyword evidence="3" id="KW-1185">Reference proteome</keyword>
<reference evidence="2" key="2">
    <citation type="submission" date="2018-05" db="EMBL/GenBank/DDBJ databases">
        <title>OgluRS3 (Oryza glumaepatula Reference Sequence Version 3).</title>
        <authorList>
            <person name="Zhang J."/>
            <person name="Kudrna D."/>
            <person name="Lee S."/>
            <person name="Talag J."/>
            <person name="Welchert J."/>
            <person name="Wing R.A."/>
        </authorList>
    </citation>
    <scope>NUCLEOTIDE SEQUENCE [LARGE SCALE GENOMIC DNA]</scope>
</reference>
<accession>A0A0E0BRR7</accession>
<protein>
    <submittedName>
        <fullName evidence="2">Uncharacterized protein</fullName>
    </submittedName>
</protein>
<organism evidence="2">
    <name type="scientific">Oryza glumipatula</name>
    <dbReference type="NCBI Taxonomy" id="40148"/>
    <lineage>
        <taxon>Eukaryota</taxon>
        <taxon>Viridiplantae</taxon>
        <taxon>Streptophyta</taxon>
        <taxon>Embryophyta</taxon>
        <taxon>Tracheophyta</taxon>
        <taxon>Spermatophyta</taxon>
        <taxon>Magnoliopsida</taxon>
        <taxon>Liliopsida</taxon>
        <taxon>Poales</taxon>
        <taxon>Poaceae</taxon>
        <taxon>BOP clade</taxon>
        <taxon>Oryzoideae</taxon>
        <taxon>Oryzeae</taxon>
        <taxon>Oryzinae</taxon>
        <taxon>Oryza</taxon>
    </lineage>
</organism>
<sequence>MRTVHHRRQGIEIRPEGSSLAVDLSSVNTDREADWALDHCHRREVIPGEAAACGGDRASKRVEAIDGGGDGEAKGDARRRGLRRGGGVGGVGGEVKGVGGATVKIGGGAGGGAAGEGLIDGAEGGAAGEAKGEVQRGQRWRLSAWAAMADYRRRRVRGEEEGLGLGEEAQVGPSGHRGGEGRAGQGGVNPERWIGAS</sequence>